<dbReference type="InterPro" id="IPR007705">
    <property type="entry name" value="Vesicle_trsprt_v-SNARE_N"/>
</dbReference>
<evidence type="ECO:0000256" key="9">
    <source>
        <dbReference type="SAM" id="MobiDB-lite"/>
    </source>
</evidence>
<feature type="region of interest" description="Disordered" evidence="9">
    <location>
        <begin position="105"/>
        <end position="131"/>
    </location>
</feature>
<dbReference type="SMART" id="SM00397">
    <property type="entry name" value="t_SNARE"/>
    <property type="match status" value="1"/>
</dbReference>
<dbReference type="EMBL" id="JABXXO010000006">
    <property type="protein sequence ID" value="KAF7776255.1"/>
    <property type="molecule type" value="Genomic_DNA"/>
</dbReference>
<feature type="domain" description="T-SNARE coiled-coil homology" evidence="11">
    <location>
        <begin position="136"/>
        <end position="203"/>
    </location>
</feature>
<keyword evidence="3" id="KW-0813">Transport</keyword>
<reference evidence="12 13" key="1">
    <citation type="journal article" name="Sci. Rep.">
        <title>Telomere-to-telomere assembled and centromere annotated genomes of the two main subspecies of the button mushroom Agaricus bisporus reveal especially polymorphic chromosome ends.</title>
        <authorList>
            <person name="Sonnenberg A.S.M."/>
            <person name="Sedaghat-Telgerd N."/>
            <person name="Lavrijssen B."/>
            <person name="Ohm R.A."/>
            <person name="Hendrickx P.M."/>
            <person name="Scholtmeijer K."/>
            <person name="Baars J.J.P."/>
            <person name="van Peer A."/>
        </authorList>
    </citation>
    <scope>NUCLEOTIDE SEQUENCE [LARGE SCALE GENOMIC DNA]</scope>
    <source>
        <strain evidence="12 13">H119_p4</strain>
    </source>
</reference>
<evidence type="ECO:0000313" key="12">
    <source>
        <dbReference type="EMBL" id="KAF7776255.1"/>
    </source>
</evidence>
<dbReference type="Gene3D" id="1.20.58.400">
    <property type="entry name" value="t-snare proteins"/>
    <property type="match status" value="1"/>
</dbReference>
<dbReference type="FunFam" id="1.20.5.110:FF:000002">
    <property type="entry name" value="Vesicle transport through interaction with t-SNAREsB"/>
    <property type="match status" value="1"/>
</dbReference>
<dbReference type="SUPFAM" id="SSF58038">
    <property type="entry name" value="SNARE fusion complex"/>
    <property type="match status" value="1"/>
</dbReference>
<dbReference type="Pfam" id="PF12352">
    <property type="entry name" value="V-SNARE_C"/>
    <property type="match status" value="1"/>
</dbReference>
<dbReference type="InterPro" id="IPR000727">
    <property type="entry name" value="T_SNARE_dom"/>
</dbReference>
<dbReference type="GO" id="GO:0005829">
    <property type="term" value="C:cytosol"/>
    <property type="evidence" value="ECO:0007669"/>
    <property type="project" value="GOC"/>
</dbReference>
<comment type="subcellular location">
    <subcellularLocation>
        <location evidence="1">Membrane</location>
        <topology evidence="1">Single-pass type IV membrane protein</topology>
    </subcellularLocation>
</comment>
<dbReference type="InterPro" id="IPR010989">
    <property type="entry name" value="SNARE"/>
</dbReference>
<evidence type="ECO:0000256" key="2">
    <source>
        <dbReference type="ARBA" id="ARBA00006108"/>
    </source>
</evidence>
<evidence type="ECO:0000259" key="11">
    <source>
        <dbReference type="SMART" id="SM00397"/>
    </source>
</evidence>
<dbReference type="GO" id="GO:0042147">
    <property type="term" value="P:retrograde transport, endosome to Golgi"/>
    <property type="evidence" value="ECO:0007669"/>
    <property type="project" value="TreeGrafter"/>
</dbReference>
<dbReference type="AlphaFoldDB" id="A0A8H7F3K1"/>
<comment type="similarity">
    <text evidence="2">Belongs to the VTI1 family.</text>
</comment>
<accession>A0A8H7F3K1</accession>
<evidence type="ECO:0000256" key="4">
    <source>
        <dbReference type="ARBA" id="ARBA00022692"/>
    </source>
</evidence>
<gene>
    <name evidence="12" type="ORF">Agabi119p4_4648</name>
</gene>
<dbReference type="GO" id="GO:0006891">
    <property type="term" value="P:intra-Golgi vesicle-mediated transport"/>
    <property type="evidence" value="ECO:0007669"/>
    <property type="project" value="TreeGrafter"/>
</dbReference>
<dbReference type="GO" id="GO:0016236">
    <property type="term" value="P:macroautophagy"/>
    <property type="evidence" value="ECO:0007669"/>
    <property type="project" value="TreeGrafter"/>
</dbReference>
<dbReference type="InterPro" id="IPR038407">
    <property type="entry name" value="v-SNARE_N_sf"/>
</dbReference>
<dbReference type="PANTHER" id="PTHR21230:SF26">
    <property type="entry name" value="VESICLE TRANSPORT THROUGH INTERACTION WITH T-SNARES HOMOLOG 1A"/>
    <property type="match status" value="1"/>
</dbReference>
<evidence type="ECO:0000256" key="8">
    <source>
        <dbReference type="ARBA" id="ARBA00023136"/>
    </source>
</evidence>
<dbReference type="Gene3D" id="1.20.5.110">
    <property type="match status" value="1"/>
</dbReference>
<dbReference type="GO" id="GO:0005789">
    <property type="term" value="C:endoplasmic reticulum membrane"/>
    <property type="evidence" value="ECO:0007669"/>
    <property type="project" value="TreeGrafter"/>
</dbReference>
<dbReference type="GO" id="GO:0012507">
    <property type="term" value="C:ER to Golgi transport vesicle membrane"/>
    <property type="evidence" value="ECO:0007669"/>
    <property type="project" value="TreeGrafter"/>
</dbReference>
<comment type="caution">
    <text evidence="12">The sequence shown here is derived from an EMBL/GenBank/DDBJ whole genome shotgun (WGS) entry which is preliminary data.</text>
</comment>
<dbReference type="GO" id="GO:0031902">
    <property type="term" value="C:late endosome membrane"/>
    <property type="evidence" value="ECO:0007669"/>
    <property type="project" value="TreeGrafter"/>
</dbReference>
<evidence type="ECO:0000256" key="10">
    <source>
        <dbReference type="SAM" id="Phobius"/>
    </source>
</evidence>
<evidence type="ECO:0000256" key="7">
    <source>
        <dbReference type="ARBA" id="ARBA00023054"/>
    </source>
</evidence>
<feature type="compositionally biased region" description="Low complexity" evidence="9">
    <location>
        <begin position="109"/>
        <end position="129"/>
    </location>
</feature>
<feature type="transmembrane region" description="Helical" evidence="10">
    <location>
        <begin position="212"/>
        <end position="230"/>
    </location>
</feature>
<evidence type="ECO:0000256" key="5">
    <source>
        <dbReference type="ARBA" id="ARBA00022927"/>
    </source>
</evidence>
<dbReference type="GO" id="GO:0006886">
    <property type="term" value="P:intracellular protein transport"/>
    <property type="evidence" value="ECO:0007669"/>
    <property type="project" value="InterPro"/>
</dbReference>
<keyword evidence="6 10" id="KW-1133">Transmembrane helix</keyword>
<dbReference type="GO" id="GO:0048280">
    <property type="term" value="P:vesicle fusion with Golgi apparatus"/>
    <property type="evidence" value="ECO:0007669"/>
    <property type="project" value="TreeGrafter"/>
</dbReference>
<organism evidence="12 13">
    <name type="scientific">Agaricus bisporus var. burnettii</name>
    <dbReference type="NCBI Taxonomy" id="192524"/>
    <lineage>
        <taxon>Eukaryota</taxon>
        <taxon>Fungi</taxon>
        <taxon>Dikarya</taxon>
        <taxon>Basidiomycota</taxon>
        <taxon>Agaricomycotina</taxon>
        <taxon>Agaricomycetes</taxon>
        <taxon>Agaricomycetidae</taxon>
        <taxon>Agaricales</taxon>
        <taxon>Agaricineae</taxon>
        <taxon>Agaricaceae</taxon>
        <taxon>Agaricus</taxon>
    </lineage>
</organism>
<evidence type="ECO:0000256" key="6">
    <source>
        <dbReference type="ARBA" id="ARBA00022989"/>
    </source>
</evidence>
<dbReference type="PANTHER" id="PTHR21230">
    <property type="entry name" value="VESICLE TRANSPORT V-SNARE PROTEIN VTI1-RELATED"/>
    <property type="match status" value="1"/>
</dbReference>
<keyword evidence="4 10" id="KW-0812">Transmembrane</keyword>
<evidence type="ECO:0000313" key="13">
    <source>
        <dbReference type="Proteomes" id="UP000629468"/>
    </source>
</evidence>
<proteinExistence type="inferred from homology"/>
<dbReference type="CDD" id="cd15862">
    <property type="entry name" value="SNARE_Vti1"/>
    <property type="match status" value="1"/>
</dbReference>
<keyword evidence="5" id="KW-0653">Protein transport</keyword>
<evidence type="ECO:0000256" key="1">
    <source>
        <dbReference type="ARBA" id="ARBA00004211"/>
    </source>
</evidence>
<dbReference type="GO" id="GO:0005484">
    <property type="term" value="F:SNAP receptor activity"/>
    <property type="evidence" value="ECO:0007669"/>
    <property type="project" value="TreeGrafter"/>
</dbReference>
<dbReference type="GO" id="GO:0031201">
    <property type="term" value="C:SNARE complex"/>
    <property type="evidence" value="ECO:0007669"/>
    <property type="project" value="TreeGrafter"/>
</dbReference>
<keyword evidence="7" id="KW-0175">Coiled coil</keyword>
<dbReference type="Pfam" id="PF05008">
    <property type="entry name" value="V-SNARE"/>
    <property type="match status" value="1"/>
</dbReference>
<protein>
    <recommendedName>
        <fullName evidence="11">t-SNARE coiled-coil homology domain-containing protein</fullName>
    </recommendedName>
</protein>
<sequence length="235" mass="26531">MDTSPTALFESYEQDFLQFIEGIKDKLEGNGKNEIGEHRDATLRRVEMDLDEADEMVSQMEIEIQGIPQSLRTTYLSRLKSAKSSLSIYKKSLIDTRTSLARAELFSKSPNPSSSSPDNGGNGYYNSDDPYSDRSRLLSGTNILEDGTKRLQESQRIALETEEQGAGILRDLRGQREQIENSRGTLWRADVAVDRASSKLKTMIRRMYQQRAVTYSIIAVLVLLVIIIVWEKLSG</sequence>
<dbReference type="SUPFAM" id="SSF47661">
    <property type="entry name" value="t-snare proteins"/>
    <property type="match status" value="1"/>
</dbReference>
<dbReference type="GO" id="GO:0006896">
    <property type="term" value="P:Golgi to vacuole transport"/>
    <property type="evidence" value="ECO:0007669"/>
    <property type="project" value="TreeGrafter"/>
</dbReference>
<evidence type="ECO:0000256" key="3">
    <source>
        <dbReference type="ARBA" id="ARBA00022448"/>
    </source>
</evidence>
<dbReference type="GO" id="GO:0005794">
    <property type="term" value="C:Golgi apparatus"/>
    <property type="evidence" value="ECO:0007669"/>
    <property type="project" value="TreeGrafter"/>
</dbReference>
<dbReference type="Proteomes" id="UP000629468">
    <property type="component" value="Unassembled WGS sequence"/>
</dbReference>
<dbReference type="OMA" id="YRRVMTN"/>
<keyword evidence="8 10" id="KW-0472">Membrane</keyword>
<name>A0A8H7F3K1_AGABI</name>
<dbReference type="GO" id="GO:0000149">
    <property type="term" value="F:SNARE binding"/>
    <property type="evidence" value="ECO:0007669"/>
    <property type="project" value="TreeGrafter"/>
</dbReference>